<dbReference type="AlphaFoldDB" id="A0A1J5PBS5"/>
<dbReference type="EMBL" id="MLJW01007483">
    <property type="protein sequence ID" value="OIQ65247.1"/>
    <property type="molecule type" value="Genomic_DNA"/>
</dbReference>
<evidence type="ECO:0000256" key="1">
    <source>
        <dbReference type="SAM" id="MobiDB-lite"/>
    </source>
</evidence>
<accession>A0A1J5PBS5</accession>
<feature type="region of interest" description="Disordered" evidence="1">
    <location>
        <begin position="19"/>
        <end position="48"/>
    </location>
</feature>
<feature type="compositionally biased region" description="Basic and acidic residues" evidence="1">
    <location>
        <begin position="35"/>
        <end position="48"/>
    </location>
</feature>
<reference evidence="2" key="1">
    <citation type="submission" date="2016-10" db="EMBL/GenBank/DDBJ databases">
        <title>Sequence of Gallionella enrichment culture.</title>
        <authorList>
            <person name="Poehlein A."/>
            <person name="Muehling M."/>
            <person name="Daniel R."/>
        </authorList>
    </citation>
    <scope>NUCLEOTIDE SEQUENCE</scope>
</reference>
<organism evidence="2">
    <name type="scientific">mine drainage metagenome</name>
    <dbReference type="NCBI Taxonomy" id="410659"/>
    <lineage>
        <taxon>unclassified sequences</taxon>
        <taxon>metagenomes</taxon>
        <taxon>ecological metagenomes</taxon>
    </lineage>
</organism>
<gene>
    <name evidence="2" type="ORF">GALL_531960</name>
</gene>
<protein>
    <submittedName>
        <fullName evidence="2">Uncharacterized protein</fullName>
    </submittedName>
</protein>
<proteinExistence type="predicted"/>
<evidence type="ECO:0000313" key="2">
    <source>
        <dbReference type="EMBL" id="OIQ65247.1"/>
    </source>
</evidence>
<name>A0A1J5PBS5_9ZZZZ</name>
<comment type="caution">
    <text evidence="2">The sequence shown here is derived from an EMBL/GenBank/DDBJ whole genome shotgun (WGS) entry which is preliminary data.</text>
</comment>
<sequence length="146" mass="16434">MAADDADQALKAFNAALKKKEDTSDLQSTANDAVAKVESERDSLEKDHAGDPAIATYAPVAKAQRAWLDALTLTIDAGDQTKRVRKFIDFVTDKKIEPFTEYARQNWPDKPDEFFSEAYSLFLSDPEFLKKNSAPLYNWFKSGSYK</sequence>